<dbReference type="Pfam" id="PF00126">
    <property type="entry name" value="HTH_1"/>
    <property type="match status" value="1"/>
</dbReference>
<evidence type="ECO:0000256" key="3">
    <source>
        <dbReference type="ARBA" id="ARBA00023125"/>
    </source>
</evidence>
<evidence type="ECO:0000256" key="4">
    <source>
        <dbReference type="ARBA" id="ARBA00023163"/>
    </source>
</evidence>
<dbReference type="PANTHER" id="PTHR30579">
    <property type="entry name" value="TRANSCRIPTIONAL REGULATOR"/>
    <property type="match status" value="1"/>
</dbReference>
<dbReference type="EMBL" id="ACQA01000002">
    <property type="protein sequence ID" value="EEQ93128.1"/>
    <property type="molecule type" value="Genomic_DNA"/>
</dbReference>
<dbReference type="NCBIfam" id="NF009888">
    <property type="entry name" value="PRK13348.1"/>
    <property type="match status" value="1"/>
</dbReference>
<dbReference type="InterPro" id="IPR050176">
    <property type="entry name" value="LTTR"/>
</dbReference>
<gene>
    <name evidence="6" type="primary">argP</name>
    <name evidence="6" type="ORF">OINT_2000262</name>
</gene>
<keyword evidence="4" id="KW-0804">Transcription</keyword>
<sequence length="335" mass="36796">MSGRHLGVSWPLDSGRKPIRIVKSDKLSLGNLMIDYSALRAVAMVVQTGSFEKAARALSVTPSAISQRVKHLEERLGAVLIERGTPCTATEKGDWLCRHIEQVGMLERELLAELPGLSGSENSAQRVTLHIATNADSLGTWFLNAISHFSTASDYLFNIAVDDQDHTAEWLQRGRVVAAVTSLPKPVQGCRLTPLGTLRYRATASPDFITRYFPDGVTRDAIAKAPALTFNQKDRLQDRWVRSVLGTDMTCPTHWLPSTQAFVDASLSGMGWGMNPVQLVGEHLKAGRLVELIPDTALDIPLFWQVNRLAADRLAGLTQTVLTTARRELAPLPQK</sequence>
<dbReference type="InterPro" id="IPR000847">
    <property type="entry name" value="LysR_HTH_N"/>
</dbReference>
<dbReference type="PRINTS" id="PR00039">
    <property type="entry name" value="HTHLYSR"/>
</dbReference>
<comment type="caution">
    <text evidence="6">The sequence shown here is derived from an EMBL/GenBank/DDBJ whole genome shotgun (WGS) entry which is preliminary data.</text>
</comment>
<dbReference type="SUPFAM" id="SSF53850">
    <property type="entry name" value="Periplasmic binding protein-like II"/>
    <property type="match status" value="1"/>
</dbReference>
<dbReference type="GO" id="GO:0003700">
    <property type="term" value="F:DNA-binding transcription factor activity"/>
    <property type="evidence" value="ECO:0007669"/>
    <property type="project" value="InterPro"/>
</dbReference>
<name>C4WMD0_9HYPH</name>
<dbReference type="HOGENOM" id="CLU_063829_0_1_5"/>
<dbReference type="Gene3D" id="3.40.190.290">
    <property type="match status" value="1"/>
</dbReference>
<dbReference type="AlphaFoldDB" id="C4WMD0"/>
<dbReference type="PROSITE" id="PS50931">
    <property type="entry name" value="HTH_LYSR"/>
    <property type="match status" value="1"/>
</dbReference>
<dbReference type="NCBIfam" id="NF002964">
    <property type="entry name" value="PRK03635.1"/>
    <property type="match status" value="1"/>
</dbReference>
<dbReference type="InterPro" id="IPR017685">
    <property type="entry name" value="ArgP"/>
</dbReference>
<dbReference type="Gene3D" id="1.10.10.10">
    <property type="entry name" value="Winged helix-like DNA-binding domain superfamily/Winged helix DNA-binding domain"/>
    <property type="match status" value="1"/>
</dbReference>
<accession>C4WMD0</accession>
<dbReference type="SUPFAM" id="SSF46785">
    <property type="entry name" value="Winged helix' DNA-binding domain"/>
    <property type="match status" value="1"/>
</dbReference>
<evidence type="ECO:0000259" key="5">
    <source>
        <dbReference type="PROSITE" id="PS50931"/>
    </source>
</evidence>
<comment type="similarity">
    <text evidence="1">Belongs to the LysR transcriptional regulatory family.</text>
</comment>
<evidence type="ECO:0000256" key="1">
    <source>
        <dbReference type="ARBA" id="ARBA00009437"/>
    </source>
</evidence>
<organism evidence="6 7">
    <name type="scientific">Brucella intermedia LMG 3301</name>
    <dbReference type="NCBI Taxonomy" id="641118"/>
    <lineage>
        <taxon>Bacteria</taxon>
        <taxon>Pseudomonadati</taxon>
        <taxon>Pseudomonadota</taxon>
        <taxon>Alphaproteobacteria</taxon>
        <taxon>Hyphomicrobiales</taxon>
        <taxon>Brucellaceae</taxon>
        <taxon>Brucella/Ochrobactrum group</taxon>
        <taxon>Brucella</taxon>
    </lineage>
</organism>
<dbReference type="Proteomes" id="UP000004386">
    <property type="component" value="Unassembled WGS sequence"/>
</dbReference>
<evidence type="ECO:0000256" key="2">
    <source>
        <dbReference type="ARBA" id="ARBA00023015"/>
    </source>
</evidence>
<evidence type="ECO:0000313" key="6">
    <source>
        <dbReference type="EMBL" id="EEQ93128.1"/>
    </source>
</evidence>
<dbReference type="PANTHER" id="PTHR30579:SF2">
    <property type="entry name" value="HTH-TYPE TRANSCRIPTIONAL REGULATOR ARGP"/>
    <property type="match status" value="1"/>
</dbReference>
<feature type="domain" description="HTH lysR-type" evidence="5">
    <location>
        <begin position="34"/>
        <end position="90"/>
    </location>
</feature>
<protein>
    <submittedName>
        <fullName evidence="6">Transcriptional regulator, ArgP family</fullName>
    </submittedName>
</protein>
<dbReference type="InterPro" id="IPR036388">
    <property type="entry name" value="WH-like_DNA-bd_sf"/>
</dbReference>
<dbReference type="GO" id="GO:0003677">
    <property type="term" value="F:DNA binding"/>
    <property type="evidence" value="ECO:0007669"/>
    <property type="project" value="UniProtKB-KW"/>
</dbReference>
<dbReference type="InterPro" id="IPR005119">
    <property type="entry name" value="LysR_subst-bd"/>
</dbReference>
<dbReference type="NCBIfam" id="TIGR03298">
    <property type="entry name" value="argP"/>
    <property type="match status" value="1"/>
</dbReference>
<dbReference type="InterPro" id="IPR036390">
    <property type="entry name" value="WH_DNA-bd_sf"/>
</dbReference>
<dbReference type="Pfam" id="PF03466">
    <property type="entry name" value="LysR_substrate"/>
    <property type="match status" value="1"/>
</dbReference>
<keyword evidence="3" id="KW-0238">DNA-binding</keyword>
<proteinExistence type="inferred from homology"/>
<reference evidence="6 7" key="1">
    <citation type="submission" date="2009-05" db="EMBL/GenBank/DDBJ databases">
        <authorList>
            <person name="Setubal J.C."/>
            <person name="Boyle S."/>
            <person name="Crasta O.R."/>
            <person name="Gillespie J.J."/>
            <person name="Kenyon R.W."/>
            <person name="Lu J."/>
            <person name="Mane S."/>
            <person name="Nagrani S."/>
            <person name="Shallom J.M."/>
            <person name="Shallom S."/>
            <person name="Shukla M."/>
            <person name="Snyder E.E."/>
            <person name="Sobral B.W."/>
            <person name="Wattam A.R."/>
            <person name="Will R."/>
            <person name="Williams K."/>
            <person name="Yoo H."/>
            <person name="Munk C."/>
            <person name="Tapia R."/>
            <person name="Green L."/>
            <person name="Rogers Y."/>
            <person name="Detter J.C."/>
            <person name="Bruce D."/>
            <person name="Brettin T.S."/>
            <person name="Tsolis R."/>
        </authorList>
    </citation>
    <scope>NUCLEOTIDE SEQUENCE [LARGE SCALE GENOMIC DNA]</scope>
    <source>
        <strain evidence="6 7">LMG 3301</strain>
    </source>
</reference>
<evidence type="ECO:0000313" key="7">
    <source>
        <dbReference type="Proteomes" id="UP000004386"/>
    </source>
</evidence>
<keyword evidence="2" id="KW-0805">Transcription regulation</keyword>